<dbReference type="AlphaFoldDB" id="A0A971CXS8"/>
<organism evidence="4 5">
    <name type="scientific">Bifidobacterium crudilactis</name>
    <dbReference type="NCBI Taxonomy" id="327277"/>
    <lineage>
        <taxon>Bacteria</taxon>
        <taxon>Bacillati</taxon>
        <taxon>Actinomycetota</taxon>
        <taxon>Actinomycetes</taxon>
        <taxon>Bifidobacteriales</taxon>
        <taxon>Bifidobacteriaceae</taxon>
        <taxon>Bifidobacterium</taxon>
    </lineage>
</organism>
<reference evidence="4" key="1">
    <citation type="journal article" date="2020" name="Biotechnol. Biofuels">
        <title>New insights from the biogas microbiome by comprehensive genome-resolved metagenomics of nearly 1600 species originating from multiple anaerobic digesters.</title>
        <authorList>
            <person name="Campanaro S."/>
            <person name="Treu L."/>
            <person name="Rodriguez-R L.M."/>
            <person name="Kovalovszki A."/>
            <person name="Ziels R.M."/>
            <person name="Maus I."/>
            <person name="Zhu X."/>
            <person name="Kougias P.G."/>
            <person name="Basile A."/>
            <person name="Luo G."/>
            <person name="Schluter A."/>
            <person name="Konstantinidis K.T."/>
            <person name="Angelidaki I."/>
        </authorList>
    </citation>
    <scope>NUCLEOTIDE SEQUENCE</scope>
    <source>
        <strain evidence="4">AS01afH2WH_6</strain>
    </source>
</reference>
<sequence length="280" mass="30808">MPIGNVSERRRQPPDVGISVVILALAPQGAEGNARASHTDQELSDIGETGRLWIPLVKRVKQPFLDDWALPGGGLQCGISLEQAAFSALASTTDMHPRYLEQLYTFGDPDRSSGGLPMVSIVYWALVGEMETKQYPDADNVQWFPVDALPDMAFDHRNIIEYAVWRLRNKIEYSTIAARLVGERFTLAQLRSVHEAVLGHCLDPANFRRRMLASGELEDTGSTVVHGRSRPAAVYRYRASERAAFRFGTASQKEKPLAGISLPDDDASAVSAQGQSRSKA</sequence>
<dbReference type="InterPro" id="IPR036388">
    <property type="entry name" value="WH-like_DNA-bd_sf"/>
</dbReference>
<evidence type="ECO:0000313" key="5">
    <source>
        <dbReference type="Proteomes" id="UP000767327"/>
    </source>
</evidence>
<dbReference type="SUPFAM" id="SSF46785">
    <property type="entry name" value="Winged helix' DNA-binding domain"/>
    <property type="match status" value="1"/>
</dbReference>
<dbReference type="Gene3D" id="1.10.10.10">
    <property type="entry name" value="Winged helix-like DNA-binding domain superfamily/Winged helix DNA-binding domain"/>
    <property type="match status" value="1"/>
</dbReference>
<evidence type="ECO:0000259" key="3">
    <source>
        <dbReference type="Pfam" id="PF21906"/>
    </source>
</evidence>
<dbReference type="Pfam" id="PF00293">
    <property type="entry name" value="NUDIX"/>
    <property type="match status" value="1"/>
</dbReference>
<dbReference type="PANTHER" id="PTHR43736:SF4">
    <property type="entry name" value="SLR1690 PROTEIN"/>
    <property type="match status" value="1"/>
</dbReference>
<name>A0A971CXS8_9BIFI</name>
<dbReference type="Proteomes" id="UP000767327">
    <property type="component" value="Unassembled WGS sequence"/>
</dbReference>
<evidence type="ECO:0000256" key="1">
    <source>
        <dbReference type="SAM" id="MobiDB-lite"/>
    </source>
</evidence>
<dbReference type="SUPFAM" id="SSF55811">
    <property type="entry name" value="Nudix"/>
    <property type="match status" value="1"/>
</dbReference>
<gene>
    <name evidence="4" type="ORF">GXW98_01315</name>
</gene>
<proteinExistence type="predicted"/>
<dbReference type="InterPro" id="IPR054105">
    <property type="entry name" value="WHD_NrtR"/>
</dbReference>
<dbReference type="Pfam" id="PF21906">
    <property type="entry name" value="WHD_NrtR"/>
    <property type="match status" value="1"/>
</dbReference>
<evidence type="ECO:0000259" key="2">
    <source>
        <dbReference type="Pfam" id="PF00293"/>
    </source>
</evidence>
<dbReference type="GO" id="GO:0016787">
    <property type="term" value="F:hydrolase activity"/>
    <property type="evidence" value="ECO:0007669"/>
    <property type="project" value="UniProtKB-KW"/>
</dbReference>
<feature type="compositionally biased region" description="Polar residues" evidence="1">
    <location>
        <begin position="270"/>
        <end position="280"/>
    </location>
</feature>
<dbReference type="InterPro" id="IPR000086">
    <property type="entry name" value="NUDIX_hydrolase_dom"/>
</dbReference>
<evidence type="ECO:0000313" key="4">
    <source>
        <dbReference type="EMBL" id="NLT78913.1"/>
    </source>
</evidence>
<feature type="region of interest" description="Disordered" evidence="1">
    <location>
        <begin position="250"/>
        <end position="280"/>
    </location>
</feature>
<comment type="caution">
    <text evidence="4">The sequence shown here is derived from an EMBL/GenBank/DDBJ whole genome shotgun (WGS) entry which is preliminary data.</text>
</comment>
<dbReference type="RefSeq" id="WP_273172333.1">
    <property type="nucleotide sequence ID" value="NZ_JAAXZR010000006.1"/>
</dbReference>
<keyword evidence="4" id="KW-0378">Hydrolase</keyword>
<dbReference type="InterPro" id="IPR015797">
    <property type="entry name" value="NUDIX_hydrolase-like_dom_sf"/>
</dbReference>
<accession>A0A971CXS8</accession>
<dbReference type="EMBL" id="JAAXZR010000006">
    <property type="protein sequence ID" value="NLT78913.1"/>
    <property type="molecule type" value="Genomic_DNA"/>
</dbReference>
<feature type="domain" description="NrtR DNA-binding winged helix" evidence="3">
    <location>
        <begin position="179"/>
        <end position="236"/>
    </location>
</feature>
<dbReference type="InterPro" id="IPR036390">
    <property type="entry name" value="WH_DNA-bd_sf"/>
</dbReference>
<feature type="domain" description="Nudix hydrolase" evidence="2">
    <location>
        <begin position="50"/>
        <end position="161"/>
    </location>
</feature>
<protein>
    <submittedName>
        <fullName evidence="4">NUDIX hydrolase</fullName>
    </submittedName>
</protein>
<dbReference type="CDD" id="cd18873">
    <property type="entry name" value="NUDIX_NadM_like"/>
    <property type="match status" value="1"/>
</dbReference>
<dbReference type="PANTHER" id="PTHR43736">
    <property type="entry name" value="ADP-RIBOSE PYROPHOSPHATASE"/>
    <property type="match status" value="1"/>
</dbReference>
<dbReference type="Gene3D" id="3.90.79.10">
    <property type="entry name" value="Nucleoside Triphosphate Pyrophosphohydrolase"/>
    <property type="match status" value="1"/>
</dbReference>
<reference evidence="4" key="2">
    <citation type="submission" date="2020-01" db="EMBL/GenBank/DDBJ databases">
        <authorList>
            <person name="Campanaro S."/>
        </authorList>
    </citation>
    <scope>NUCLEOTIDE SEQUENCE</scope>
    <source>
        <strain evidence="4">AS01afH2WH_6</strain>
    </source>
</reference>